<dbReference type="EMBL" id="QPMH01000005">
    <property type="protein sequence ID" value="RDD62536.1"/>
    <property type="molecule type" value="Genomic_DNA"/>
</dbReference>
<evidence type="ECO:0000256" key="2">
    <source>
        <dbReference type="ARBA" id="ARBA00007862"/>
    </source>
</evidence>
<proteinExistence type="inferred from homology"/>
<comment type="subcellular location">
    <subcellularLocation>
        <location evidence="1">Membrane</location>
        <topology evidence="1">Single-pass membrane protein</topology>
    </subcellularLocation>
</comment>
<keyword evidence="3" id="KW-0812">Transmembrane</keyword>
<dbReference type="SMART" id="SM00244">
    <property type="entry name" value="PHB"/>
    <property type="match status" value="1"/>
</dbReference>
<feature type="domain" description="Band 7" evidence="8">
    <location>
        <begin position="22"/>
        <end position="184"/>
    </location>
</feature>
<keyword evidence="9" id="KW-0378">Hydrolase</keyword>
<accession>A0A369TI25</accession>
<evidence type="ECO:0000313" key="10">
    <source>
        <dbReference type="Proteomes" id="UP000253941"/>
    </source>
</evidence>
<feature type="region of interest" description="Disordered" evidence="7">
    <location>
        <begin position="295"/>
        <end position="333"/>
    </location>
</feature>
<evidence type="ECO:0000256" key="6">
    <source>
        <dbReference type="PIRNR" id="PIRNR005651"/>
    </source>
</evidence>
<evidence type="ECO:0000256" key="3">
    <source>
        <dbReference type="ARBA" id="ARBA00022692"/>
    </source>
</evidence>
<organism evidence="9 10">
    <name type="scientific">Ferruginivarius sediminum</name>
    <dbReference type="NCBI Taxonomy" id="2661937"/>
    <lineage>
        <taxon>Bacteria</taxon>
        <taxon>Pseudomonadati</taxon>
        <taxon>Pseudomonadota</taxon>
        <taxon>Alphaproteobacteria</taxon>
        <taxon>Rhodospirillales</taxon>
        <taxon>Rhodospirillaceae</taxon>
        <taxon>Ferruginivarius</taxon>
    </lineage>
</organism>
<gene>
    <name evidence="9" type="ORF">DRB17_07795</name>
</gene>
<sequence length="333" mass="36863">MNRKLPLIIGVAVVVLGIVGSSALFTVPQTQQAIVMQFGEPKRVIPEPGLNVKLPFVQNVLYYEKRVLDLDPPVERVLLADQKPLNVDSFARYRITDPLRFYQRVRFESNLRDRLGSIINSNLRSVLGNVNLASILSDERADIMNRIQTQVNREAQNFGIDIVDVRIGRTDLPQEVSQAVYSRMRSEREREAAEFRAQGQEEAQRIRATADREATVIRAEAQREAEIISGTGEAARTTTLNQAFGQDEDFFRFYRSMQAYEGSINQGDTDNSYIVLSTDRNEFFRMLGRGAITEELSDAIESSPSGGGQAASQPADGTGSNSAGTAAEAAPAD</sequence>
<dbReference type="Pfam" id="PF01145">
    <property type="entry name" value="Band_7"/>
    <property type="match status" value="1"/>
</dbReference>
<comment type="function">
    <text evidence="6">HflC and HflK could regulate a protease.</text>
</comment>
<dbReference type="RefSeq" id="WP_114581632.1">
    <property type="nucleotide sequence ID" value="NZ_QPMH01000005.1"/>
</dbReference>
<dbReference type="InterPro" id="IPR036013">
    <property type="entry name" value="Band_7/SPFH_dom_sf"/>
</dbReference>
<dbReference type="PANTHER" id="PTHR42911">
    <property type="entry name" value="MODULATOR OF FTSH PROTEASE HFLC"/>
    <property type="match status" value="1"/>
</dbReference>
<evidence type="ECO:0000313" key="9">
    <source>
        <dbReference type="EMBL" id="RDD62536.1"/>
    </source>
</evidence>
<dbReference type="AlphaFoldDB" id="A0A369TI25"/>
<keyword evidence="4" id="KW-1133">Transmembrane helix</keyword>
<reference evidence="9 10" key="1">
    <citation type="submission" date="2018-07" db="EMBL/GenBank/DDBJ databases">
        <title>Venubactetium sediminum gen. nov., sp. nov., isolated from a marine solar saltern.</title>
        <authorList>
            <person name="Wang S."/>
        </authorList>
    </citation>
    <scope>NUCLEOTIDE SEQUENCE [LARGE SCALE GENOMIC DNA]</scope>
    <source>
        <strain evidence="9 10">WD2A32</strain>
    </source>
</reference>
<protein>
    <recommendedName>
        <fullName evidence="6">Protein HflC</fullName>
    </recommendedName>
</protein>
<dbReference type="InterPro" id="IPR010200">
    <property type="entry name" value="HflC"/>
</dbReference>
<dbReference type="GO" id="GO:0016020">
    <property type="term" value="C:membrane"/>
    <property type="evidence" value="ECO:0007669"/>
    <property type="project" value="UniProtKB-SubCell"/>
</dbReference>
<dbReference type="Gene3D" id="3.30.479.30">
    <property type="entry name" value="Band 7 domain"/>
    <property type="match status" value="1"/>
</dbReference>
<evidence type="ECO:0000256" key="4">
    <source>
        <dbReference type="ARBA" id="ARBA00022989"/>
    </source>
</evidence>
<dbReference type="SUPFAM" id="SSF117892">
    <property type="entry name" value="Band 7/SPFH domain"/>
    <property type="match status" value="1"/>
</dbReference>
<dbReference type="Proteomes" id="UP000253941">
    <property type="component" value="Unassembled WGS sequence"/>
</dbReference>
<dbReference type="GO" id="GO:0008233">
    <property type="term" value="F:peptidase activity"/>
    <property type="evidence" value="ECO:0007669"/>
    <property type="project" value="UniProtKB-KW"/>
</dbReference>
<dbReference type="PANTHER" id="PTHR42911:SF1">
    <property type="entry name" value="MODULATOR OF FTSH PROTEASE HFLC"/>
    <property type="match status" value="1"/>
</dbReference>
<dbReference type="CDD" id="cd03405">
    <property type="entry name" value="SPFH_HflC"/>
    <property type="match status" value="1"/>
</dbReference>
<evidence type="ECO:0000259" key="8">
    <source>
        <dbReference type="SMART" id="SM00244"/>
    </source>
</evidence>
<keyword evidence="5" id="KW-0472">Membrane</keyword>
<dbReference type="InterPro" id="IPR001972">
    <property type="entry name" value="Stomatin_HflK_fam"/>
</dbReference>
<dbReference type="PRINTS" id="PR00721">
    <property type="entry name" value="STOMATIN"/>
</dbReference>
<keyword evidence="9" id="KW-0645">Protease</keyword>
<comment type="caution">
    <text evidence="9">The sequence shown here is derived from an EMBL/GenBank/DDBJ whole genome shotgun (WGS) entry which is preliminary data.</text>
</comment>
<comment type="similarity">
    <text evidence="2 6">Belongs to the band 7/mec-2 family. HflC subfamily.</text>
</comment>
<keyword evidence="10" id="KW-1185">Reference proteome</keyword>
<dbReference type="GO" id="GO:0006508">
    <property type="term" value="P:proteolysis"/>
    <property type="evidence" value="ECO:0007669"/>
    <property type="project" value="UniProtKB-KW"/>
</dbReference>
<dbReference type="InterPro" id="IPR001107">
    <property type="entry name" value="Band_7"/>
</dbReference>
<evidence type="ECO:0000256" key="1">
    <source>
        <dbReference type="ARBA" id="ARBA00004167"/>
    </source>
</evidence>
<evidence type="ECO:0000256" key="5">
    <source>
        <dbReference type="ARBA" id="ARBA00023136"/>
    </source>
</evidence>
<dbReference type="PIRSF" id="PIRSF005651">
    <property type="entry name" value="HflC"/>
    <property type="match status" value="1"/>
</dbReference>
<evidence type="ECO:0000256" key="7">
    <source>
        <dbReference type="SAM" id="MobiDB-lite"/>
    </source>
</evidence>
<name>A0A369TI25_9PROT</name>